<name>A0A7I8VL40_9ANNE</name>
<dbReference type="PROSITE" id="PS01180">
    <property type="entry name" value="CUB"/>
    <property type="match status" value="2"/>
</dbReference>
<feature type="transmembrane region" description="Helical" evidence="4">
    <location>
        <begin position="544"/>
        <end position="565"/>
    </location>
</feature>
<dbReference type="CDD" id="cd00041">
    <property type="entry name" value="CUB"/>
    <property type="match status" value="2"/>
</dbReference>
<organism evidence="7 8">
    <name type="scientific">Dimorphilus gyrociliatus</name>
    <dbReference type="NCBI Taxonomy" id="2664684"/>
    <lineage>
        <taxon>Eukaryota</taxon>
        <taxon>Metazoa</taxon>
        <taxon>Spiralia</taxon>
        <taxon>Lophotrochozoa</taxon>
        <taxon>Annelida</taxon>
        <taxon>Polychaeta</taxon>
        <taxon>Polychaeta incertae sedis</taxon>
        <taxon>Dinophilidae</taxon>
        <taxon>Dimorphilus</taxon>
    </lineage>
</organism>
<feature type="domain" description="CUB" evidence="6">
    <location>
        <begin position="384"/>
        <end position="498"/>
    </location>
</feature>
<dbReference type="AlphaFoldDB" id="A0A7I8VL40"/>
<dbReference type="InterPro" id="IPR000859">
    <property type="entry name" value="CUB_dom"/>
</dbReference>
<evidence type="ECO:0000259" key="6">
    <source>
        <dbReference type="PROSITE" id="PS01180"/>
    </source>
</evidence>
<keyword evidence="2" id="KW-1015">Disulfide bond</keyword>
<feature type="chain" id="PRO_5029497931" evidence="5">
    <location>
        <begin position="22"/>
        <end position="638"/>
    </location>
</feature>
<dbReference type="Gene3D" id="2.60.120.740">
    <property type="match status" value="2"/>
</dbReference>
<keyword evidence="4" id="KW-0472">Membrane</keyword>
<dbReference type="Gene3D" id="2.60.120.290">
    <property type="entry name" value="Spermadhesin, CUB domain"/>
    <property type="match status" value="2"/>
</dbReference>
<evidence type="ECO:0000256" key="3">
    <source>
        <dbReference type="PROSITE-ProRule" id="PRU00059"/>
    </source>
</evidence>
<evidence type="ECO:0000256" key="5">
    <source>
        <dbReference type="SAM" id="SignalP"/>
    </source>
</evidence>
<keyword evidence="4" id="KW-0812">Transmembrane</keyword>
<keyword evidence="5" id="KW-0732">Signal</keyword>
<dbReference type="Pfam" id="PF00431">
    <property type="entry name" value="CUB"/>
    <property type="match status" value="2"/>
</dbReference>
<evidence type="ECO:0000313" key="7">
    <source>
        <dbReference type="EMBL" id="CAD5117002.1"/>
    </source>
</evidence>
<dbReference type="InterPro" id="IPR035914">
    <property type="entry name" value="Sperma_CUB_dom_sf"/>
</dbReference>
<dbReference type="SMART" id="SM00042">
    <property type="entry name" value="CUB"/>
    <property type="match status" value="2"/>
</dbReference>
<evidence type="ECO:0000256" key="2">
    <source>
        <dbReference type="ARBA" id="ARBA00023157"/>
    </source>
</evidence>
<reference evidence="7 8" key="1">
    <citation type="submission" date="2020-08" db="EMBL/GenBank/DDBJ databases">
        <authorList>
            <person name="Hejnol A."/>
        </authorList>
    </citation>
    <scope>NUCLEOTIDE SEQUENCE [LARGE SCALE GENOMIC DNA]</scope>
</reference>
<sequence length="638" mass="72395">MLGNFFYTIFTLTVFFVRINSSFNDNANADNLKAKEKLHCLTEQAEGNLECPADFVIDVEYIEHGYSKDCRRTAAEKCKIPTPAELRHCRGRQNCSFKLGSNFLPKCGKSGNYYVIRYSCIEDDDNNIVDICGVETEEKEFTREVGYIKSLNYPKPYESNSSCQCSIESNNGTIFLKMLDVELQRSIDYTCNHDHLDYALLDKNHTVPLCSYPRTENSSNTESSSLILNFRSDGESENRGFWLRYSALTTGNKPGKVTVKCRKLPFTETNEPYTPSHLKRKSKQCLEEKNGEIFLGCKQGTIINIKSAHHYRSDNCTIENEIPACSGNFEQMDKFKKTCMGKYSCTFHTKSKFLSKCEADSNMILVDYECIPDRSSHQNVIDICGESTSAKEIRRSHGYLKSLSYPDDYPIDIKCSCNLSVGPDEQILFNLIDLGMQKSCSPDLIEYSVSNSKWGLGVHLCNMSERAKIHTGLSTLSLNFNSGNDKLSRGFWLQYEGITKLGGKSTVSIKCFVIKGSNDPDATKKPNEEVRIEKITTSNGNKTAMIAGILVVLLLICMIITVIIAHQFRRRKLLWKQSHFETPVYSIPSRSERTLCTLRSVPSTYPSPYSTYTNTAYNENLFIKKNIEEEEDSNYVKM</sequence>
<comment type="caution">
    <text evidence="3">Lacks conserved residue(s) required for the propagation of feature annotation.</text>
</comment>
<evidence type="ECO:0000256" key="1">
    <source>
        <dbReference type="ARBA" id="ARBA00022737"/>
    </source>
</evidence>
<comment type="caution">
    <text evidence="7">The sequence shown here is derived from an EMBL/GenBank/DDBJ whole genome shotgun (WGS) entry which is preliminary data.</text>
</comment>
<dbReference type="CDD" id="cd22823">
    <property type="entry name" value="Gal_Rha_Lectin"/>
    <property type="match status" value="1"/>
</dbReference>
<dbReference type="OrthoDB" id="431034at2759"/>
<dbReference type="PANTHER" id="PTHR24251">
    <property type="entry name" value="OVOCHYMASE-RELATED"/>
    <property type="match status" value="1"/>
</dbReference>
<feature type="signal peptide" evidence="5">
    <location>
        <begin position="1"/>
        <end position="21"/>
    </location>
</feature>
<protein>
    <submittedName>
        <fullName evidence="7">DgyrCDS5834</fullName>
    </submittedName>
</protein>
<keyword evidence="4" id="KW-1133">Transmembrane helix</keyword>
<keyword evidence="8" id="KW-1185">Reference proteome</keyword>
<accession>A0A7I8VL40</accession>
<dbReference type="SUPFAM" id="SSF49854">
    <property type="entry name" value="Spermadhesin, CUB domain"/>
    <property type="match status" value="2"/>
</dbReference>
<keyword evidence="1" id="KW-0677">Repeat</keyword>
<proteinExistence type="predicted"/>
<gene>
    <name evidence="7" type="ORF">DGYR_LOCUS5577</name>
</gene>
<dbReference type="InterPro" id="IPR043159">
    <property type="entry name" value="Lectin_gal-bd_sf"/>
</dbReference>
<feature type="domain" description="CUB" evidence="6">
    <location>
        <begin position="132"/>
        <end position="248"/>
    </location>
</feature>
<dbReference type="EMBL" id="CAJFCJ010000007">
    <property type="protein sequence ID" value="CAD5117002.1"/>
    <property type="molecule type" value="Genomic_DNA"/>
</dbReference>
<evidence type="ECO:0000313" key="8">
    <source>
        <dbReference type="Proteomes" id="UP000549394"/>
    </source>
</evidence>
<dbReference type="Proteomes" id="UP000549394">
    <property type="component" value="Unassembled WGS sequence"/>
</dbReference>
<evidence type="ECO:0000256" key="4">
    <source>
        <dbReference type="SAM" id="Phobius"/>
    </source>
</evidence>